<evidence type="ECO:0000259" key="3">
    <source>
        <dbReference type="PROSITE" id="PS50113"/>
    </source>
</evidence>
<proteinExistence type="predicted"/>
<dbReference type="EC" id="2.7.7.65" evidence="1"/>
<feature type="domain" description="PAC" evidence="3">
    <location>
        <begin position="81"/>
        <end position="133"/>
    </location>
</feature>
<dbReference type="PANTHER" id="PTHR45138">
    <property type="entry name" value="REGULATORY COMPONENTS OF SENSORY TRANSDUCTION SYSTEM"/>
    <property type="match status" value="1"/>
</dbReference>
<dbReference type="CDD" id="cd00130">
    <property type="entry name" value="PAS"/>
    <property type="match status" value="1"/>
</dbReference>
<comment type="catalytic activity">
    <reaction evidence="2">
        <text>2 GTP = 3',3'-c-di-GMP + 2 diphosphate</text>
        <dbReference type="Rhea" id="RHEA:24898"/>
        <dbReference type="ChEBI" id="CHEBI:33019"/>
        <dbReference type="ChEBI" id="CHEBI:37565"/>
        <dbReference type="ChEBI" id="CHEBI:58805"/>
        <dbReference type="EC" id="2.7.7.65"/>
    </reaction>
</comment>
<dbReference type="InterPro" id="IPR043128">
    <property type="entry name" value="Rev_trsase/Diguanyl_cyclase"/>
</dbReference>
<organism evidence="5 6">
    <name type="scientific">Desulfamplus magnetovallimortis</name>
    <dbReference type="NCBI Taxonomy" id="1246637"/>
    <lineage>
        <taxon>Bacteria</taxon>
        <taxon>Pseudomonadati</taxon>
        <taxon>Thermodesulfobacteriota</taxon>
        <taxon>Desulfobacteria</taxon>
        <taxon>Desulfobacterales</taxon>
        <taxon>Desulfobacteraceae</taxon>
        <taxon>Desulfamplus</taxon>
    </lineage>
</organism>
<dbReference type="InterPro" id="IPR000700">
    <property type="entry name" value="PAS-assoc_C"/>
</dbReference>
<dbReference type="PROSITE" id="PS50887">
    <property type="entry name" value="GGDEF"/>
    <property type="match status" value="1"/>
</dbReference>
<dbReference type="SUPFAM" id="SSF55073">
    <property type="entry name" value="Nucleotide cyclase"/>
    <property type="match status" value="1"/>
</dbReference>
<dbReference type="SMART" id="SM00267">
    <property type="entry name" value="GGDEF"/>
    <property type="match status" value="1"/>
</dbReference>
<dbReference type="EMBL" id="FWEV01000306">
    <property type="protein sequence ID" value="SLM32292.1"/>
    <property type="molecule type" value="Genomic_DNA"/>
</dbReference>
<keyword evidence="5" id="KW-0548">Nucleotidyltransferase</keyword>
<dbReference type="GO" id="GO:0052621">
    <property type="term" value="F:diguanylate cyclase activity"/>
    <property type="evidence" value="ECO:0007669"/>
    <property type="project" value="UniProtKB-EC"/>
</dbReference>
<dbReference type="PANTHER" id="PTHR45138:SF9">
    <property type="entry name" value="DIGUANYLATE CYCLASE DGCM-RELATED"/>
    <property type="match status" value="1"/>
</dbReference>
<dbReference type="CDD" id="cd01949">
    <property type="entry name" value="GGDEF"/>
    <property type="match status" value="1"/>
</dbReference>
<dbReference type="STRING" id="1246637.MTBBW1_620035"/>
<dbReference type="NCBIfam" id="TIGR00229">
    <property type="entry name" value="sensory_box"/>
    <property type="match status" value="1"/>
</dbReference>
<dbReference type="InterPro" id="IPR035965">
    <property type="entry name" value="PAS-like_dom_sf"/>
</dbReference>
<dbReference type="Gene3D" id="3.30.70.270">
    <property type="match status" value="1"/>
</dbReference>
<dbReference type="OrthoDB" id="9778432at2"/>
<dbReference type="SUPFAM" id="SSF55785">
    <property type="entry name" value="PYP-like sensor domain (PAS domain)"/>
    <property type="match status" value="1"/>
</dbReference>
<accession>A0A1W1HIV4</accession>
<dbReference type="InterPro" id="IPR029787">
    <property type="entry name" value="Nucleotide_cyclase"/>
</dbReference>
<dbReference type="NCBIfam" id="TIGR00254">
    <property type="entry name" value="GGDEF"/>
    <property type="match status" value="1"/>
</dbReference>
<dbReference type="InterPro" id="IPR050469">
    <property type="entry name" value="Diguanylate_Cyclase"/>
</dbReference>
<reference evidence="5 6" key="1">
    <citation type="submission" date="2017-03" db="EMBL/GenBank/DDBJ databases">
        <authorList>
            <person name="Afonso C.L."/>
            <person name="Miller P.J."/>
            <person name="Scott M.A."/>
            <person name="Spackman E."/>
            <person name="Goraichik I."/>
            <person name="Dimitrov K.M."/>
            <person name="Suarez D.L."/>
            <person name="Swayne D.E."/>
        </authorList>
    </citation>
    <scope>NUCLEOTIDE SEQUENCE [LARGE SCALE GENOMIC DNA]</scope>
    <source>
        <strain evidence="5">PRJEB14757</strain>
    </source>
</reference>
<dbReference type="Proteomes" id="UP000191931">
    <property type="component" value="Unassembled WGS sequence"/>
</dbReference>
<keyword evidence="5" id="KW-0808">Transferase</keyword>
<dbReference type="PROSITE" id="PS50113">
    <property type="entry name" value="PAC"/>
    <property type="match status" value="1"/>
</dbReference>
<dbReference type="Pfam" id="PF13426">
    <property type="entry name" value="PAS_9"/>
    <property type="match status" value="1"/>
</dbReference>
<keyword evidence="6" id="KW-1185">Reference proteome</keyword>
<dbReference type="GO" id="GO:0005886">
    <property type="term" value="C:plasma membrane"/>
    <property type="evidence" value="ECO:0007669"/>
    <property type="project" value="TreeGrafter"/>
</dbReference>
<dbReference type="Gene3D" id="3.30.450.20">
    <property type="entry name" value="PAS domain"/>
    <property type="match status" value="1"/>
</dbReference>
<protein>
    <recommendedName>
        <fullName evidence="1">diguanylate cyclase</fullName>
        <ecNumber evidence="1">2.7.7.65</ecNumber>
    </recommendedName>
</protein>
<dbReference type="AlphaFoldDB" id="A0A1W1HIV4"/>
<dbReference type="InterPro" id="IPR000160">
    <property type="entry name" value="GGDEF_dom"/>
</dbReference>
<evidence type="ECO:0000313" key="5">
    <source>
        <dbReference type="EMBL" id="SLM32292.1"/>
    </source>
</evidence>
<name>A0A1W1HIV4_9BACT</name>
<dbReference type="GO" id="GO:1902201">
    <property type="term" value="P:negative regulation of bacterial-type flagellum-dependent cell motility"/>
    <property type="evidence" value="ECO:0007669"/>
    <property type="project" value="TreeGrafter"/>
</dbReference>
<gene>
    <name evidence="5" type="ORF">MTBBW1_620035</name>
</gene>
<evidence type="ECO:0000259" key="4">
    <source>
        <dbReference type="PROSITE" id="PS50887"/>
    </source>
</evidence>
<dbReference type="FunFam" id="3.30.70.270:FF:000001">
    <property type="entry name" value="Diguanylate cyclase domain protein"/>
    <property type="match status" value="1"/>
</dbReference>
<evidence type="ECO:0000256" key="1">
    <source>
        <dbReference type="ARBA" id="ARBA00012528"/>
    </source>
</evidence>
<evidence type="ECO:0000256" key="2">
    <source>
        <dbReference type="ARBA" id="ARBA00034247"/>
    </source>
</evidence>
<dbReference type="RefSeq" id="WP_080801803.1">
    <property type="nucleotide sequence ID" value="NZ_LT828542.1"/>
</dbReference>
<dbReference type="GO" id="GO:0043709">
    <property type="term" value="P:cell adhesion involved in single-species biofilm formation"/>
    <property type="evidence" value="ECO:0007669"/>
    <property type="project" value="TreeGrafter"/>
</dbReference>
<evidence type="ECO:0000313" key="6">
    <source>
        <dbReference type="Proteomes" id="UP000191931"/>
    </source>
</evidence>
<dbReference type="InterPro" id="IPR000014">
    <property type="entry name" value="PAS"/>
</dbReference>
<sequence>MTHRLSTIQMEDFLGFAPIGIYQVNAEGKLVMANPEMAWMMGYESSSAIVEQMNDVASQMFAKDEDAEKFLFQLLEAEQVTGFRCELQRKNGSRFWANSYAKQLQNQDGRPDGFYGFSIDISRIVRIEEKLHQANKELVRIATLDGLTKIANRRKFDDYLVSEWKRSIRERTHISLVLCDIDFFKPYNDNYGHQAGDETLRRVAKCIEKNCRRPADLAARYGGEEFVVVLPGTDVAGAARVAENLRVAVRNLEIPHEHSHAHSCVTISLGVSSTIPEHLSPPETLIEEADNALYHAKEHGRDRFFVHE</sequence>
<dbReference type="Pfam" id="PF00990">
    <property type="entry name" value="GGDEF"/>
    <property type="match status" value="1"/>
</dbReference>
<feature type="domain" description="GGDEF" evidence="4">
    <location>
        <begin position="172"/>
        <end position="308"/>
    </location>
</feature>